<evidence type="ECO:0000313" key="2">
    <source>
        <dbReference type="EMBL" id="QES56363.1"/>
    </source>
</evidence>
<gene>
    <name evidence="2" type="ORF">DEJ51_21095</name>
</gene>
<name>A0A5P2DNG2_STRVZ</name>
<sequence>MWTPVARRRLGCMNQGEWKPADYRRRTERVGTVVVAVAGALMAAGAMGIASVLLVCVCSGN</sequence>
<keyword evidence="1" id="KW-0812">Transmembrane</keyword>
<proteinExistence type="predicted"/>
<organism evidence="2 3">
    <name type="scientific">Streptomyces venezuelae</name>
    <dbReference type="NCBI Taxonomy" id="54571"/>
    <lineage>
        <taxon>Bacteria</taxon>
        <taxon>Bacillati</taxon>
        <taxon>Actinomycetota</taxon>
        <taxon>Actinomycetes</taxon>
        <taxon>Kitasatosporales</taxon>
        <taxon>Streptomycetaceae</taxon>
        <taxon>Streptomyces</taxon>
    </lineage>
</organism>
<accession>A0A5P2DNG2</accession>
<dbReference type="AlphaFoldDB" id="A0A5P2DNG2"/>
<feature type="transmembrane region" description="Helical" evidence="1">
    <location>
        <begin position="33"/>
        <end position="55"/>
    </location>
</feature>
<protein>
    <submittedName>
        <fullName evidence="2">Uncharacterized protein</fullName>
    </submittedName>
</protein>
<keyword evidence="1" id="KW-0472">Membrane</keyword>
<evidence type="ECO:0000313" key="3">
    <source>
        <dbReference type="Proteomes" id="UP000324101"/>
    </source>
</evidence>
<dbReference type="EMBL" id="CP029189">
    <property type="protein sequence ID" value="QES56363.1"/>
    <property type="molecule type" value="Genomic_DNA"/>
</dbReference>
<keyword evidence="1" id="KW-1133">Transmembrane helix</keyword>
<dbReference type="Proteomes" id="UP000324101">
    <property type="component" value="Chromosome"/>
</dbReference>
<evidence type="ECO:0000256" key="1">
    <source>
        <dbReference type="SAM" id="Phobius"/>
    </source>
</evidence>
<reference evidence="2 3" key="1">
    <citation type="submission" date="2018-05" db="EMBL/GenBank/DDBJ databases">
        <title>Streptomyces venezuelae.</title>
        <authorList>
            <person name="Kim W."/>
            <person name="Lee N."/>
            <person name="Cho B.-K."/>
        </authorList>
    </citation>
    <scope>NUCLEOTIDE SEQUENCE [LARGE SCALE GENOMIC DNA]</scope>
    <source>
        <strain evidence="2 3">ATCC 21018</strain>
    </source>
</reference>